<dbReference type="SUPFAM" id="SSF46785">
    <property type="entry name" value="Winged helix' DNA-binding domain"/>
    <property type="match status" value="1"/>
</dbReference>
<evidence type="ECO:0000313" key="2">
    <source>
        <dbReference type="Proteomes" id="UP001500618"/>
    </source>
</evidence>
<protein>
    <recommendedName>
        <fullName evidence="3">HTH domain-containing protein</fullName>
    </recommendedName>
</protein>
<reference evidence="1 2" key="1">
    <citation type="journal article" date="2019" name="Int. J. Syst. Evol. Microbiol.">
        <title>The Global Catalogue of Microorganisms (GCM) 10K type strain sequencing project: providing services to taxonomists for standard genome sequencing and annotation.</title>
        <authorList>
            <consortium name="The Broad Institute Genomics Platform"/>
            <consortium name="The Broad Institute Genome Sequencing Center for Infectious Disease"/>
            <person name="Wu L."/>
            <person name="Ma J."/>
        </authorList>
    </citation>
    <scope>NUCLEOTIDE SEQUENCE [LARGE SCALE GENOMIC DNA]</scope>
    <source>
        <strain evidence="1 2">JCM 14718</strain>
    </source>
</reference>
<gene>
    <name evidence="1" type="ORF">GCM10009765_80050</name>
</gene>
<sequence length="419" mass="44908">MASGGTATMQATIAVIGPPDLVRLVAQVASRDFPHLRIRPMPYKNETEAVDLVRDRPADIDAWLFTGTIPYTLAQQAGVLDRPATYITYSGATLYRVLVELLSSGRKVDRISIDTLDREQVVEAMRDAALPIDGVRVMEYRPGRDAAQFVQFHRKAARGAAHSVAITCVRSVYDELNGEVETVRLAPAIVSVRAALQTIALACLGRVTGDAQVVLGFVDVSDPDPELADDVTALAASLFTLYEGRYLLVTTRGILEETTSGFQQLPLLTSLSQRHMWAHVGLGVGRSAAEAEALARRALARCRTAGPFSAFVSLGNGGDLMLAGAGHSEATPDEPISVAVAARRSGLSRGNLDRLKAMLDQHGDDGVTAGDIAEALDVEPRSARRTLKRLERAGVAQPVGRVLAGTSGRPPVIYRVRLK</sequence>
<accession>A0ABN2J7Q2</accession>
<dbReference type="RefSeq" id="WP_344315228.1">
    <property type="nucleotide sequence ID" value="NZ_BAAANY010000043.1"/>
</dbReference>
<dbReference type="EMBL" id="BAAANY010000043">
    <property type="protein sequence ID" value="GAA1719686.1"/>
    <property type="molecule type" value="Genomic_DNA"/>
</dbReference>
<proteinExistence type="predicted"/>
<dbReference type="Gene3D" id="1.10.10.10">
    <property type="entry name" value="Winged helix-like DNA-binding domain superfamily/Winged helix DNA-binding domain"/>
    <property type="match status" value="1"/>
</dbReference>
<evidence type="ECO:0008006" key="3">
    <source>
        <dbReference type="Google" id="ProtNLM"/>
    </source>
</evidence>
<dbReference type="InterPro" id="IPR036390">
    <property type="entry name" value="WH_DNA-bd_sf"/>
</dbReference>
<dbReference type="InterPro" id="IPR036388">
    <property type="entry name" value="WH-like_DNA-bd_sf"/>
</dbReference>
<dbReference type="Proteomes" id="UP001500618">
    <property type="component" value="Unassembled WGS sequence"/>
</dbReference>
<dbReference type="Pfam" id="PF12840">
    <property type="entry name" value="HTH_20"/>
    <property type="match status" value="1"/>
</dbReference>
<comment type="caution">
    <text evidence="1">The sequence shown here is derived from an EMBL/GenBank/DDBJ whole genome shotgun (WGS) entry which is preliminary data.</text>
</comment>
<evidence type="ECO:0000313" key="1">
    <source>
        <dbReference type="EMBL" id="GAA1719686.1"/>
    </source>
</evidence>
<name>A0ABN2J7Q2_9ACTN</name>
<keyword evidence="2" id="KW-1185">Reference proteome</keyword>
<organism evidence="1 2">
    <name type="scientific">Fodinicola feengrottensis</name>
    <dbReference type="NCBI Taxonomy" id="435914"/>
    <lineage>
        <taxon>Bacteria</taxon>
        <taxon>Bacillati</taxon>
        <taxon>Actinomycetota</taxon>
        <taxon>Actinomycetes</taxon>
        <taxon>Mycobacteriales</taxon>
        <taxon>Fodinicola</taxon>
    </lineage>
</organism>